<proteinExistence type="predicted"/>
<name>A0A928VNQ0_9CYAN</name>
<evidence type="ECO:0000313" key="1">
    <source>
        <dbReference type="EMBL" id="MBE9031881.1"/>
    </source>
</evidence>
<dbReference type="Proteomes" id="UP000625316">
    <property type="component" value="Unassembled WGS sequence"/>
</dbReference>
<dbReference type="EMBL" id="JADEXQ010000079">
    <property type="protein sequence ID" value="MBE9031881.1"/>
    <property type="molecule type" value="Genomic_DNA"/>
</dbReference>
<organism evidence="1 2">
    <name type="scientific">Romeriopsis navalis LEGE 11480</name>
    <dbReference type="NCBI Taxonomy" id="2777977"/>
    <lineage>
        <taxon>Bacteria</taxon>
        <taxon>Bacillati</taxon>
        <taxon>Cyanobacteriota</taxon>
        <taxon>Cyanophyceae</taxon>
        <taxon>Leptolyngbyales</taxon>
        <taxon>Leptolyngbyaceae</taxon>
        <taxon>Romeriopsis</taxon>
        <taxon>Romeriopsis navalis</taxon>
    </lineage>
</organism>
<comment type="caution">
    <text evidence="1">The sequence shown here is derived from an EMBL/GenBank/DDBJ whole genome shotgun (WGS) entry which is preliminary data.</text>
</comment>
<accession>A0A928VNQ0</accession>
<gene>
    <name evidence="1" type="ORF">IQ266_19280</name>
</gene>
<keyword evidence="2" id="KW-1185">Reference proteome</keyword>
<protein>
    <submittedName>
        <fullName evidence="1">Uncharacterized protein</fullName>
    </submittedName>
</protein>
<dbReference type="AlphaFoldDB" id="A0A928VNQ0"/>
<evidence type="ECO:0000313" key="2">
    <source>
        <dbReference type="Proteomes" id="UP000625316"/>
    </source>
</evidence>
<sequence>MSILNPNQSYTFSQLFSLKAPPDELLAELGYGFVKAKVELPDLGYDRRRGE</sequence>
<dbReference type="RefSeq" id="WP_264326707.1">
    <property type="nucleotide sequence ID" value="NZ_JADEXQ010000079.1"/>
</dbReference>
<reference evidence="1" key="1">
    <citation type="submission" date="2020-10" db="EMBL/GenBank/DDBJ databases">
        <authorList>
            <person name="Castelo-Branco R."/>
            <person name="Eusebio N."/>
            <person name="Adriana R."/>
            <person name="Vieira A."/>
            <person name="Brugerolle De Fraissinette N."/>
            <person name="Rezende De Castro R."/>
            <person name="Schneider M.P."/>
            <person name="Vasconcelos V."/>
            <person name="Leao P.N."/>
        </authorList>
    </citation>
    <scope>NUCLEOTIDE SEQUENCE</scope>
    <source>
        <strain evidence="1">LEGE 11480</strain>
    </source>
</reference>